<dbReference type="InterPro" id="IPR007492">
    <property type="entry name" value="LytTR_DNA-bd_dom"/>
</dbReference>
<dbReference type="SMART" id="SM00448">
    <property type="entry name" value="REC"/>
    <property type="match status" value="1"/>
</dbReference>
<organism evidence="4 5">
    <name type="scientific">Bifidobacterium moukalabense DSM 27321</name>
    <dbReference type="NCBI Taxonomy" id="1435051"/>
    <lineage>
        <taxon>Bacteria</taxon>
        <taxon>Bacillati</taxon>
        <taxon>Actinomycetota</taxon>
        <taxon>Actinomycetes</taxon>
        <taxon>Bifidobacteriales</taxon>
        <taxon>Bifidobacteriaceae</taxon>
        <taxon>Bifidobacterium</taxon>
    </lineage>
</organism>
<dbReference type="PATRIC" id="fig|1435051.3.peg.1486"/>
<evidence type="ECO:0000256" key="1">
    <source>
        <dbReference type="PROSITE-ProRule" id="PRU00169"/>
    </source>
</evidence>
<dbReference type="Gene3D" id="2.40.50.1020">
    <property type="entry name" value="LytTr DNA-binding domain"/>
    <property type="match status" value="1"/>
</dbReference>
<dbReference type="Pfam" id="PF04397">
    <property type="entry name" value="LytTR"/>
    <property type="match status" value="1"/>
</dbReference>
<feature type="domain" description="Response regulatory" evidence="2">
    <location>
        <begin position="8"/>
        <end position="126"/>
    </location>
</feature>
<comment type="caution">
    <text evidence="4">The sequence shown here is derived from an EMBL/GenBank/DDBJ whole genome shotgun (WGS) entry which is preliminary data.</text>
</comment>
<dbReference type="PROSITE" id="PS50110">
    <property type="entry name" value="RESPONSE_REGULATORY"/>
    <property type="match status" value="1"/>
</dbReference>
<dbReference type="Gene3D" id="3.40.50.2300">
    <property type="match status" value="1"/>
</dbReference>
<keyword evidence="4" id="KW-0238">DNA-binding</keyword>
<protein>
    <submittedName>
        <fullName evidence="4">DNA-binding protein</fullName>
    </submittedName>
</protein>
<sequence length="243" mass="27416">MREQELFTVAILEDEQPAADRLRSCLARFTADHPEARFDVTSFAEPTAFLEGYKPQWDIVFMDIEMPNMDGMAAARRLRALDEQVVLIFVTNMAQFASKGYEVDALDYIIKPFLYADFERKVARAVKLCSAEAESIIIQQRGNSQRLLLREISYIEVRGHNLEFHTERGSVRGTGSLQDVESALGRHGFLRCGKPYLVNPRHLSGIRGQSAILSDGTELPIGRAFRKSFMQGLAYSLGDDCVF</sequence>
<evidence type="ECO:0000313" key="4">
    <source>
        <dbReference type="EMBL" id="ETY70646.1"/>
    </source>
</evidence>
<feature type="modified residue" description="4-aspartylphosphate" evidence="1">
    <location>
        <position position="63"/>
    </location>
</feature>
<dbReference type="SUPFAM" id="SSF52172">
    <property type="entry name" value="CheY-like"/>
    <property type="match status" value="1"/>
</dbReference>
<evidence type="ECO:0000313" key="5">
    <source>
        <dbReference type="Proteomes" id="UP000019155"/>
    </source>
</evidence>
<evidence type="ECO:0000259" key="2">
    <source>
        <dbReference type="PROSITE" id="PS50110"/>
    </source>
</evidence>
<dbReference type="InterPro" id="IPR046947">
    <property type="entry name" value="LytR-like"/>
</dbReference>
<dbReference type="Proteomes" id="UP000019155">
    <property type="component" value="Unassembled WGS sequence"/>
</dbReference>
<name>W4N809_9BIFI</name>
<keyword evidence="1" id="KW-0597">Phosphoprotein</keyword>
<dbReference type="InterPro" id="IPR001789">
    <property type="entry name" value="Sig_transdc_resp-reg_receiver"/>
</dbReference>
<dbReference type="PANTHER" id="PTHR37299">
    <property type="entry name" value="TRANSCRIPTIONAL REGULATOR-RELATED"/>
    <property type="match status" value="1"/>
</dbReference>
<dbReference type="InterPro" id="IPR011006">
    <property type="entry name" value="CheY-like_superfamily"/>
</dbReference>
<evidence type="ECO:0000259" key="3">
    <source>
        <dbReference type="PROSITE" id="PS50930"/>
    </source>
</evidence>
<dbReference type="EMBL" id="AZMV01000007">
    <property type="protein sequence ID" value="ETY70646.1"/>
    <property type="molecule type" value="Genomic_DNA"/>
</dbReference>
<dbReference type="STRING" id="1435051.BMOU_1504"/>
<dbReference type="AlphaFoldDB" id="W4N809"/>
<gene>
    <name evidence="4" type="ORF">BMOU_1504</name>
</gene>
<reference evidence="4 5" key="1">
    <citation type="journal article" date="2014" name="Genome Announc.">
        <title>The Genome Sequence of Bifidobacterium moukalabense DSM 27321 Highlights the Close Phylogenetic Relatedness with the Bifidobacterium dentium Taxon.</title>
        <authorList>
            <person name="Lugli G.A."/>
            <person name="Duranti S."/>
            <person name="Milani C."/>
            <person name="Turroni F."/>
            <person name="Viappiani A."/>
            <person name="Mangifesta M."/>
            <person name="van Sinderen D."/>
            <person name="Ventura M."/>
        </authorList>
    </citation>
    <scope>NUCLEOTIDE SEQUENCE [LARGE SCALE GENOMIC DNA]</scope>
    <source>
        <strain evidence="4 5">DSM 27321</strain>
    </source>
</reference>
<dbReference type="Pfam" id="PF00072">
    <property type="entry name" value="Response_reg"/>
    <property type="match status" value="1"/>
</dbReference>
<dbReference type="SMART" id="SM00850">
    <property type="entry name" value="LytTR"/>
    <property type="match status" value="1"/>
</dbReference>
<dbReference type="GO" id="GO:0000156">
    <property type="term" value="F:phosphorelay response regulator activity"/>
    <property type="evidence" value="ECO:0007669"/>
    <property type="project" value="InterPro"/>
</dbReference>
<dbReference type="eggNOG" id="COG3279">
    <property type="taxonomic scope" value="Bacteria"/>
</dbReference>
<proteinExistence type="predicted"/>
<feature type="domain" description="HTH LytTR-type" evidence="3">
    <location>
        <begin position="136"/>
        <end position="235"/>
    </location>
</feature>
<keyword evidence="5" id="KW-1185">Reference proteome</keyword>
<dbReference type="PANTHER" id="PTHR37299:SF1">
    <property type="entry name" value="STAGE 0 SPORULATION PROTEIN A HOMOLOG"/>
    <property type="match status" value="1"/>
</dbReference>
<accession>W4N809</accession>
<dbReference type="PROSITE" id="PS50930">
    <property type="entry name" value="HTH_LYTTR"/>
    <property type="match status" value="1"/>
</dbReference>
<dbReference type="GO" id="GO:0003677">
    <property type="term" value="F:DNA binding"/>
    <property type="evidence" value="ECO:0007669"/>
    <property type="project" value="UniProtKB-KW"/>
</dbReference>